<name>A0A0S4KIT7_BODSA</name>
<accession>A0A0S4KIT7</accession>
<dbReference type="EMBL" id="CYKH01000768">
    <property type="protein sequence ID" value="CUI14205.1"/>
    <property type="molecule type" value="Genomic_DNA"/>
</dbReference>
<sequence length="176" mass="18634">MGLISTVNIFALLVAPTAIIVRGHDVKWKQSLLFAVFFVSLQLGVLFFESLHQSIDISVMQTNVSSIVARIAALGVVAKILRDRRTVKLLGLQSLEARSALAVGVSVANGLLHCIGPLYQVASSPGFEVEVFLAAIHLNVSFVVALFLSEAFVTASLVNVVVGVVLCGALEAVHPS</sequence>
<feature type="transmembrane region" description="Helical" evidence="1">
    <location>
        <begin position="155"/>
        <end position="173"/>
    </location>
</feature>
<proteinExistence type="predicted"/>
<dbReference type="VEuPathDB" id="TriTrypDB:BSAL_78335"/>
<keyword evidence="1" id="KW-0472">Membrane</keyword>
<keyword evidence="1" id="KW-1133">Transmembrane helix</keyword>
<feature type="transmembrane region" description="Helical" evidence="1">
    <location>
        <begin position="6"/>
        <end position="24"/>
    </location>
</feature>
<dbReference type="Proteomes" id="UP000051952">
    <property type="component" value="Unassembled WGS sequence"/>
</dbReference>
<feature type="transmembrane region" description="Helical" evidence="1">
    <location>
        <begin position="131"/>
        <end position="148"/>
    </location>
</feature>
<feature type="transmembrane region" description="Helical" evidence="1">
    <location>
        <begin position="31"/>
        <end position="48"/>
    </location>
</feature>
<dbReference type="AlphaFoldDB" id="A0A0S4KIT7"/>
<feature type="transmembrane region" description="Helical" evidence="1">
    <location>
        <begin position="60"/>
        <end position="78"/>
    </location>
</feature>
<gene>
    <name evidence="2" type="ORF">BSAL_78335</name>
</gene>
<evidence type="ECO:0000313" key="3">
    <source>
        <dbReference type="Proteomes" id="UP000051952"/>
    </source>
</evidence>
<keyword evidence="1" id="KW-0812">Transmembrane</keyword>
<feature type="non-terminal residue" evidence="2">
    <location>
        <position position="176"/>
    </location>
</feature>
<feature type="transmembrane region" description="Helical" evidence="1">
    <location>
        <begin position="99"/>
        <end position="119"/>
    </location>
</feature>
<protein>
    <submittedName>
        <fullName evidence="2">Membrane-associated protein, putative</fullName>
    </submittedName>
</protein>
<evidence type="ECO:0000313" key="2">
    <source>
        <dbReference type="EMBL" id="CUI14205.1"/>
    </source>
</evidence>
<organism evidence="2 3">
    <name type="scientific">Bodo saltans</name>
    <name type="common">Flagellated protozoan</name>
    <dbReference type="NCBI Taxonomy" id="75058"/>
    <lineage>
        <taxon>Eukaryota</taxon>
        <taxon>Discoba</taxon>
        <taxon>Euglenozoa</taxon>
        <taxon>Kinetoplastea</taxon>
        <taxon>Metakinetoplastina</taxon>
        <taxon>Eubodonida</taxon>
        <taxon>Bodonidae</taxon>
        <taxon>Bodo</taxon>
    </lineage>
</organism>
<reference evidence="3" key="1">
    <citation type="submission" date="2015-09" db="EMBL/GenBank/DDBJ databases">
        <authorList>
            <consortium name="Pathogen Informatics"/>
        </authorList>
    </citation>
    <scope>NUCLEOTIDE SEQUENCE [LARGE SCALE GENOMIC DNA]</scope>
    <source>
        <strain evidence="3">Lake Konstanz</strain>
    </source>
</reference>
<keyword evidence="3" id="KW-1185">Reference proteome</keyword>
<evidence type="ECO:0000256" key="1">
    <source>
        <dbReference type="SAM" id="Phobius"/>
    </source>
</evidence>